<name>R7ZRT3_9BACT</name>
<comment type="pathway">
    <text evidence="1">Amino-sugar metabolism; N-acetylneuraminate degradation; D-fructose 6-phosphate from N-acetylneuraminate: step 5/5.</text>
</comment>
<comment type="function">
    <text evidence="1">Catalyzes the reversible isomerization-deamination of glucosamine 6-phosphate (GlcN6P) to form fructose 6-phosphate (Fru6P) and ammonium ion.</text>
</comment>
<dbReference type="HAMAP" id="MF_01241">
    <property type="entry name" value="GlcN6P_deamin"/>
    <property type="match status" value="1"/>
</dbReference>
<evidence type="ECO:0000256" key="1">
    <source>
        <dbReference type="HAMAP-Rule" id="MF_01241"/>
    </source>
</evidence>
<organism evidence="3 4">
    <name type="scientific">Lunatimonas lonarensis</name>
    <dbReference type="NCBI Taxonomy" id="1232681"/>
    <lineage>
        <taxon>Bacteria</taxon>
        <taxon>Pseudomonadati</taxon>
        <taxon>Bacteroidota</taxon>
        <taxon>Cytophagia</taxon>
        <taxon>Cytophagales</taxon>
        <taxon>Cyclobacteriaceae</taxon>
    </lineage>
</organism>
<dbReference type="GO" id="GO:0006046">
    <property type="term" value="P:N-acetylglucosamine catabolic process"/>
    <property type="evidence" value="ECO:0007669"/>
    <property type="project" value="UniProtKB-UniRule"/>
</dbReference>
<evidence type="ECO:0000259" key="2">
    <source>
        <dbReference type="Pfam" id="PF01182"/>
    </source>
</evidence>
<dbReference type="GO" id="GO:0019262">
    <property type="term" value="P:N-acetylneuraminate catabolic process"/>
    <property type="evidence" value="ECO:0007669"/>
    <property type="project" value="UniProtKB-UniRule"/>
</dbReference>
<keyword evidence="1 3" id="KW-0378">Hydrolase</keyword>
<dbReference type="Gene3D" id="3.40.50.1360">
    <property type="match status" value="1"/>
</dbReference>
<protein>
    <recommendedName>
        <fullName evidence="1">Glucosamine-6-phosphate deaminase</fullName>
        <ecNumber evidence="1">3.5.99.6</ecNumber>
    </recommendedName>
    <alternativeName>
        <fullName evidence="1">GlcN6P deaminase</fullName>
        <shortName evidence="1">GNPDA</shortName>
    </alternativeName>
    <alternativeName>
        <fullName evidence="1">Glucosamine-6-phosphate isomerase</fullName>
    </alternativeName>
</protein>
<dbReference type="GO" id="GO:0005975">
    <property type="term" value="P:carbohydrate metabolic process"/>
    <property type="evidence" value="ECO:0007669"/>
    <property type="project" value="InterPro"/>
</dbReference>
<dbReference type="STRING" id="1232681.ADIS_2663"/>
<dbReference type="OrthoDB" id="9791139at2"/>
<dbReference type="GO" id="GO:0004342">
    <property type="term" value="F:glucosamine-6-phosphate deaminase activity"/>
    <property type="evidence" value="ECO:0007669"/>
    <property type="project" value="UniProtKB-UniRule"/>
</dbReference>
<feature type="active site" description="Proton acceptor; for ring-opening step" evidence="1">
    <location>
        <position position="137"/>
    </location>
</feature>
<dbReference type="NCBIfam" id="TIGR00502">
    <property type="entry name" value="nagB"/>
    <property type="match status" value="1"/>
</dbReference>
<dbReference type="InterPro" id="IPR006148">
    <property type="entry name" value="Glc/Gal-6P_isomerase"/>
</dbReference>
<dbReference type="RefSeq" id="WP_010854798.1">
    <property type="nucleotide sequence ID" value="NZ_AQHR01000073.1"/>
</dbReference>
<dbReference type="InterPro" id="IPR052960">
    <property type="entry name" value="GlcN6P_deaminase-like"/>
</dbReference>
<keyword evidence="4" id="KW-1185">Reference proteome</keyword>
<comment type="similarity">
    <text evidence="1">Belongs to the glucosamine/galactosamine-6-phosphate isomerase family. NagB subfamily.</text>
</comment>
<evidence type="ECO:0000313" key="4">
    <source>
        <dbReference type="Proteomes" id="UP000013909"/>
    </source>
</evidence>
<comment type="caution">
    <text evidence="3">The sequence shown here is derived from an EMBL/GenBank/DDBJ whole genome shotgun (WGS) entry which is preliminary data.</text>
</comment>
<dbReference type="InterPro" id="IPR018321">
    <property type="entry name" value="Glucosamine6P_isomerase_CS"/>
</dbReference>
<dbReference type="Proteomes" id="UP000013909">
    <property type="component" value="Unassembled WGS sequence"/>
</dbReference>
<dbReference type="PANTHER" id="PTHR42892">
    <property type="entry name" value="GLUCOSAMINE-6-PHOSPHATE DEAMINASE-LIKE PROTEIN BT_0258-RELATED"/>
    <property type="match status" value="1"/>
</dbReference>
<reference evidence="3 4" key="1">
    <citation type="submission" date="2013-02" db="EMBL/GenBank/DDBJ databases">
        <title>A novel strain isolated from Lonar lake, Maharashtra, India.</title>
        <authorList>
            <person name="Singh A."/>
        </authorList>
    </citation>
    <scope>NUCLEOTIDE SEQUENCE [LARGE SCALE GENOMIC DNA]</scope>
    <source>
        <strain evidence="3 4">AK24</strain>
    </source>
</reference>
<dbReference type="SUPFAM" id="SSF100950">
    <property type="entry name" value="NagB/RpiA/CoA transferase-like"/>
    <property type="match status" value="1"/>
</dbReference>
<comment type="catalytic activity">
    <reaction evidence="1">
        <text>alpha-D-glucosamine 6-phosphate + H2O = beta-D-fructose 6-phosphate + NH4(+)</text>
        <dbReference type="Rhea" id="RHEA:12172"/>
        <dbReference type="ChEBI" id="CHEBI:15377"/>
        <dbReference type="ChEBI" id="CHEBI:28938"/>
        <dbReference type="ChEBI" id="CHEBI:57634"/>
        <dbReference type="ChEBI" id="CHEBI:75989"/>
        <dbReference type="EC" id="3.5.99.6"/>
    </reaction>
</comment>
<dbReference type="AlphaFoldDB" id="R7ZRT3"/>
<proteinExistence type="inferred from homology"/>
<accession>R7ZRT3</accession>
<feature type="active site" description="Proton acceptor; for enolization step" evidence="1">
    <location>
        <position position="67"/>
    </location>
</feature>
<dbReference type="CDD" id="cd01399">
    <property type="entry name" value="GlcN6P_deaminase"/>
    <property type="match status" value="1"/>
</dbReference>
<dbReference type="PROSITE" id="PS01161">
    <property type="entry name" value="GLC_GALNAC_ISOMERASE"/>
    <property type="match status" value="1"/>
</dbReference>
<dbReference type="UniPathway" id="UPA00629">
    <property type="reaction ID" value="UER00684"/>
</dbReference>
<feature type="active site" description="For ring-opening step" evidence="1">
    <location>
        <position position="135"/>
    </location>
</feature>
<dbReference type="PATRIC" id="fig|1288963.3.peg.2654"/>
<dbReference type="PANTHER" id="PTHR42892:SF1">
    <property type="entry name" value="GLUCOSAMINE-6-PHOSPHATE ISOMERASE"/>
    <property type="match status" value="1"/>
</dbReference>
<comment type="caution">
    <text evidence="1">Lacks conserved residue(s) required for the propagation of feature annotation.</text>
</comment>
<feature type="domain" description="Glucosamine/galactosamine-6-phosphate isomerase" evidence="2">
    <location>
        <begin position="9"/>
        <end position="225"/>
    </location>
</feature>
<sequence length="242" mass="26330">MDVRIFDSIEELDKEVARLIIGAVKENPSVVLGLSTGNSPVGVYKNLIADHQQNGTPYGQVTTFNLDEYAGLDGESPQSYRYFMNEQLFDHLDIDKAKTHVPSGIGDLEENCREYEQKIQAAGGISIQLIGIGTNGHIAFNEPGTPFDSLTHVAELSQATIDSNAKYFPSPDDIPLRAVSMGIQSIMNAHTVYMVAFGKSKAKAIKEMIEGPVTTALPASVLQRHPSVYVFLDREAASLLSS</sequence>
<dbReference type="Pfam" id="PF01182">
    <property type="entry name" value="Glucosamine_iso"/>
    <property type="match status" value="1"/>
</dbReference>
<evidence type="ECO:0000313" key="3">
    <source>
        <dbReference type="EMBL" id="EON76792.1"/>
    </source>
</evidence>
<keyword evidence="1" id="KW-0119">Carbohydrate metabolism</keyword>
<dbReference type="InterPro" id="IPR037171">
    <property type="entry name" value="NagB/RpiA_transferase-like"/>
</dbReference>
<gene>
    <name evidence="1" type="primary">nagB</name>
    <name evidence="3" type="ORF">ADIS_2663</name>
</gene>
<dbReference type="EMBL" id="AQHR01000073">
    <property type="protein sequence ID" value="EON76792.1"/>
    <property type="molecule type" value="Genomic_DNA"/>
</dbReference>
<dbReference type="EC" id="3.5.99.6" evidence="1"/>
<dbReference type="InterPro" id="IPR004547">
    <property type="entry name" value="Glucosamine6P_isomerase"/>
</dbReference>
<feature type="active site" description="For ring-opening step" evidence="1">
    <location>
        <position position="142"/>
    </location>
</feature>